<name>A0A074Z351_OPIVI</name>
<dbReference type="Proteomes" id="UP000054324">
    <property type="component" value="Unassembled WGS sequence"/>
</dbReference>
<dbReference type="GeneID" id="20325565"/>
<dbReference type="RefSeq" id="XP_009176305.1">
    <property type="nucleotide sequence ID" value="XM_009178041.1"/>
</dbReference>
<protein>
    <recommendedName>
        <fullName evidence="3">Reverse transcriptase/retrotransposon-derived protein RNase H-like domain-containing protein</fullName>
    </recommendedName>
</protein>
<dbReference type="KEGG" id="ovi:T265_11397"/>
<evidence type="ECO:0000313" key="2">
    <source>
        <dbReference type="Proteomes" id="UP000054324"/>
    </source>
</evidence>
<proteinExistence type="predicted"/>
<reference evidence="1 2" key="1">
    <citation type="submission" date="2013-11" db="EMBL/GenBank/DDBJ databases">
        <title>Opisthorchis viverrini - life in the bile duct.</title>
        <authorList>
            <person name="Young N.D."/>
            <person name="Nagarajan N."/>
            <person name="Lin S.J."/>
            <person name="Korhonen P.K."/>
            <person name="Jex A.R."/>
            <person name="Hall R.S."/>
            <person name="Safavi-Hemami H."/>
            <person name="Kaewkong W."/>
            <person name="Bertrand D."/>
            <person name="Gao S."/>
            <person name="Seet Q."/>
            <person name="Wongkham S."/>
            <person name="Teh B.T."/>
            <person name="Wongkham C."/>
            <person name="Intapan P.M."/>
            <person name="Maleewong W."/>
            <person name="Yang X."/>
            <person name="Hu M."/>
            <person name="Wang Z."/>
            <person name="Hofmann A."/>
            <person name="Sternberg P.W."/>
            <person name="Tan P."/>
            <person name="Wang J."/>
            <person name="Gasser R.B."/>
        </authorList>
    </citation>
    <scope>NUCLEOTIDE SEQUENCE [LARGE SCALE GENOMIC DNA]</scope>
</reference>
<evidence type="ECO:0008006" key="3">
    <source>
        <dbReference type="Google" id="ProtNLM"/>
    </source>
</evidence>
<gene>
    <name evidence="1" type="ORF">T265_11397</name>
</gene>
<organism evidence="1 2">
    <name type="scientific">Opisthorchis viverrini</name>
    <name type="common">Southeast Asian liver fluke</name>
    <dbReference type="NCBI Taxonomy" id="6198"/>
    <lineage>
        <taxon>Eukaryota</taxon>
        <taxon>Metazoa</taxon>
        <taxon>Spiralia</taxon>
        <taxon>Lophotrochozoa</taxon>
        <taxon>Platyhelminthes</taxon>
        <taxon>Trematoda</taxon>
        <taxon>Digenea</taxon>
        <taxon>Opisthorchiida</taxon>
        <taxon>Opisthorchiata</taxon>
        <taxon>Opisthorchiidae</taxon>
        <taxon>Opisthorchis</taxon>
    </lineage>
</organism>
<dbReference type="OrthoDB" id="6146821at2759"/>
<keyword evidence="2" id="KW-1185">Reference proteome</keyword>
<evidence type="ECO:0000313" key="1">
    <source>
        <dbReference type="EMBL" id="KER19952.1"/>
    </source>
</evidence>
<dbReference type="CTD" id="20325565"/>
<sequence length="63" mass="6913">MPGRFSDKIYPITHNTTFPVPESVIKAFESLKKELMDAALVTIDPRIPLVLETNASDVAISAL</sequence>
<dbReference type="EMBL" id="KL597115">
    <property type="protein sequence ID" value="KER19952.1"/>
    <property type="molecule type" value="Genomic_DNA"/>
</dbReference>
<accession>A0A074Z351</accession>
<dbReference type="AlphaFoldDB" id="A0A074Z351"/>